<evidence type="ECO:0000313" key="3">
    <source>
        <dbReference type="EMBL" id="KAF2756348.1"/>
    </source>
</evidence>
<name>A0A6A6W0A1_9PEZI</name>
<feature type="domain" description="DUF7924" evidence="2">
    <location>
        <begin position="280"/>
        <end position="503"/>
    </location>
</feature>
<dbReference type="GeneID" id="54486655"/>
<organism evidence="3 4">
    <name type="scientific">Pseudovirgaria hyperparasitica</name>
    <dbReference type="NCBI Taxonomy" id="470096"/>
    <lineage>
        <taxon>Eukaryota</taxon>
        <taxon>Fungi</taxon>
        <taxon>Dikarya</taxon>
        <taxon>Ascomycota</taxon>
        <taxon>Pezizomycotina</taxon>
        <taxon>Dothideomycetes</taxon>
        <taxon>Dothideomycetes incertae sedis</taxon>
        <taxon>Acrospermales</taxon>
        <taxon>Acrospermaceae</taxon>
        <taxon>Pseudovirgaria</taxon>
    </lineage>
</organism>
<dbReference type="AlphaFoldDB" id="A0A6A6W0A1"/>
<keyword evidence="4" id="KW-1185">Reference proteome</keyword>
<dbReference type="Pfam" id="PF25545">
    <property type="entry name" value="DUF7924"/>
    <property type="match status" value="1"/>
</dbReference>
<dbReference type="RefSeq" id="XP_033598799.1">
    <property type="nucleotide sequence ID" value="XM_033745601.1"/>
</dbReference>
<reference evidence="3" key="1">
    <citation type="journal article" date="2020" name="Stud. Mycol.">
        <title>101 Dothideomycetes genomes: a test case for predicting lifestyles and emergence of pathogens.</title>
        <authorList>
            <person name="Haridas S."/>
            <person name="Albert R."/>
            <person name="Binder M."/>
            <person name="Bloem J."/>
            <person name="Labutti K."/>
            <person name="Salamov A."/>
            <person name="Andreopoulos B."/>
            <person name="Baker S."/>
            <person name="Barry K."/>
            <person name="Bills G."/>
            <person name="Bluhm B."/>
            <person name="Cannon C."/>
            <person name="Castanera R."/>
            <person name="Culley D."/>
            <person name="Daum C."/>
            <person name="Ezra D."/>
            <person name="Gonzalez J."/>
            <person name="Henrissat B."/>
            <person name="Kuo A."/>
            <person name="Liang C."/>
            <person name="Lipzen A."/>
            <person name="Lutzoni F."/>
            <person name="Magnuson J."/>
            <person name="Mondo S."/>
            <person name="Nolan M."/>
            <person name="Ohm R."/>
            <person name="Pangilinan J."/>
            <person name="Park H.-J."/>
            <person name="Ramirez L."/>
            <person name="Alfaro M."/>
            <person name="Sun H."/>
            <person name="Tritt A."/>
            <person name="Yoshinaga Y."/>
            <person name="Zwiers L.-H."/>
            <person name="Turgeon B."/>
            <person name="Goodwin S."/>
            <person name="Spatafora J."/>
            <person name="Crous P."/>
            <person name="Grigoriev I."/>
        </authorList>
    </citation>
    <scope>NUCLEOTIDE SEQUENCE</scope>
    <source>
        <strain evidence="3">CBS 121739</strain>
    </source>
</reference>
<evidence type="ECO:0000256" key="1">
    <source>
        <dbReference type="SAM" id="MobiDB-lite"/>
    </source>
</evidence>
<dbReference type="Proteomes" id="UP000799437">
    <property type="component" value="Unassembled WGS sequence"/>
</dbReference>
<accession>A0A6A6W0A1</accession>
<dbReference type="OrthoDB" id="5132737at2759"/>
<feature type="region of interest" description="Disordered" evidence="1">
    <location>
        <begin position="1"/>
        <end position="94"/>
    </location>
</feature>
<dbReference type="PANTHER" id="PTHR42470:SF2">
    <property type="match status" value="1"/>
</dbReference>
<evidence type="ECO:0000259" key="2">
    <source>
        <dbReference type="Pfam" id="PF25545"/>
    </source>
</evidence>
<dbReference type="PANTHER" id="PTHR42470">
    <property type="entry name" value="VAST DOMAIN-CONTAINING PROTEIN"/>
    <property type="match status" value="1"/>
</dbReference>
<gene>
    <name evidence="3" type="ORF">EJ05DRAFT_487261</name>
</gene>
<feature type="region of interest" description="Disordered" evidence="1">
    <location>
        <begin position="538"/>
        <end position="581"/>
    </location>
</feature>
<feature type="compositionally biased region" description="Polar residues" evidence="1">
    <location>
        <begin position="206"/>
        <end position="217"/>
    </location>
</feature>
<proteinExistence type="predicted"/>
<dbReference type="EMBL" id="ML996575">
    <property type="protein sequence ID" value="KAF2756348.1"/>
    <property type="molecule type" value="Genomic_DNA"/>
</dbReference>
<feature type="compositionally biased region" description="Polar residues" evidence="1">
    <location>
        <begin position="40"/>
        <end position="56"/>
    </location>
</feature>
<sequence length="581" mass="65571">MATTRAAFSRRAELSPGSRGLGDLKNDAAGSLIMNRKHSSWYQQDTHNRTAQQQPFGQRKVPQAGQSSYVPDKRGAKTQTQLPPRNSSLKRKRKDAIEDATPIVGHKKRSQALLASDTEGRNVEVSAVEESDPIEYWRREGRWPRQLFEIDDKTRAYIARDLNEERWLRDFFIPNMEQAKHGLGHIPSILARERSSSSVRRKKSDAGSSADTSTPSDQKPRESKSSVYIHPGFPTLLQTYGSFLKKDREGIAKESKATCQSLFEAVQPCPVDSLFSDDLFESTCEEVQDRNEAKVIQDIARLIVPSARHLAIHGAKHLDCLTESVNEGWNNSIPLLKPRPQPDYAVGFGRSAFTDEQLARLAPFIGKLTDTSMFIATFYMYFPFLTCEVKCGAAALDIADRQNAHSMTLAVRGIVELFRLVKREKELNRQILAFSVSHDHRNVRIYGHYPVIKGDKTSFYRHPIHEFSFVALDGKEKWTTYKFTKNVYDVWMPEHLKRICSVIDKIPADVSFEMSQQSDLQFQDTGLSQDLESYSVAQSTEDSTSLQGGASKASVSNAENNTPDTSVSQSGPFKKPRKRRM</sequence>
<protein>
    <recommendedName>
        <fullName evidence="2">DUF7924 domain-containing protein</fullName>
    </recommendedName>
</protein>
<evidence type="ECO:0000313" key="4">
    <source>
        <dbReference type="Proteomes" id="UP000799437"/>
    </source>
</evidence>
<dbReference type="InterPro" id="IPR057684">
    <property type="entry name" value="DUF7924"/>
</dbReference>
<feature type="region of interest" description="Disordered" evidence="1">
    <location>
        <begin position="193"/>
        <end position="228"/>
    </location>
</feature>
<feature type="compositionally biased region" description="Polar residues" evidence="1">
    <location>
        <begin position="538"/>
        <end position="571"/>
    </location>
</feature>
<feature type="compositionally biased region" description="Polar residues" evidence="1">
    <location>
        <begin position="77"/>
        <end position="87"/>
    </location>
</feature>